<feature type="domain" description="PPIase FKBP-type" evidence="10">
    <location>
        <begin position="75"/>
        <end position="163"/>
    </location>
</feature>
<dbReference type="Pfam" id="PF00254">
    <property type="entry name" value="FKBP_C"/>
    <property type="match status" value="1"/>
</dbReference>
<comment type="catalytic activity">
    <reaction evidence="1 8">
        <text>[protein]-peptidylproline (omega=180) = [protein]-peptidylproline (omega=0)</text>
        <dbReference type="Rhea" id="RHEA:16237"/>
        <dbReference type="Rhea" id="RHEA-COMP:10747"/>
        <dbReference type="Rhea" id="RHEA-COMP:10748"/>
        <dbReference type="ChEBI" id="CHEBI:83833"/>
        <dbReference type="ChEBI" id="CHEBI:83834"/>
        <dbReference type="EC" id="5.2.1.8"/>
    </reaction>
</comment>
<dbReference type="GO" id="GO:0003755">
    <property type="term" value="F:peptidyl-prolyl cis-trans isomerase activity"/>
    <property type="evidence" value="ECO:0007669"/>
    <property type="project" value="UniProtKB-KW"/>
</dbReference>
<comment type="similarity">
    <text evidence="7">Belongs to the FKBP-type PPIase family. FKBP1 subfamily.</text>
</comment>
<evidence type="ECO:0000256" key="7">
    <source>
        <dbReference type="ARBA" id="ARBA00038106"/>
    </source>
</evidence>
<keyword evidence="12" id="KW-1185">Reference proteome</keyword>
<evidence type="ECO:0000256" key="9">
    <source>
        <dbReference type="SAM" id="MobiDB-lite"/>
    </source>
</evidence>
<dbReference type="InterPro" id="IPR001179">
    <property type="entry name" value="PPIase_FKBP_dom"/>
</dbReference>
<protein>
    <recommendedName>
        <fullName evidence="3 8">peptidylprolyl isomerase</fullName>
        <ecNumber evidence="3 8">5.2.1.8</ecNumber>
    </recommendedName>
</protein>
<dbReference type="PANTHER" id="PTHR10516">
    <property type="entry name" value="PEPTIDYL-PROLYL CIS-TRANS ISOMERASE"/>
    <property type="match status" value="1"/>
</dbReference>
<proteinExistence type="inferred from homology"/>
<reference evidence="11" key="3">
    <citation type="submission" date="2025-09" db="UniProtKB">
        <authorList>
            <consortium name="Ensembl"/>
        </authorList>
    </citation>
    <scope>IDENTIFICATION</scope>
</reference>
<keyword evidence="6 8" id="KW-0413">Isomerase</keyword>
<dbReference type="SUPFAM" id="SSF54534">
    <property type="entry name" value="FKBP-like"/>
    <property type="match status" value="1"/>
</dbReference>
<sequence length="163" mass="18090">MSDFCRTRPNVYMKHRCGPSVQKYIGGITLVMSVKHIEVRRTPWRRGGPGRGPGSRGRSSPDSRESAGRTFPKKGQACVVHYIGMLQNGKKFDSSRDRNKPFKFKIGRSEVIKGWEEGVAQMSLGQRAKITCTPDMAYGATGHPGVIPPNATLIFDVELLKLE</sequence>
<keyword evidence="5 8" id="KW-0697">Rotamase</keyword>
<feature type="region of interest" description="Disordered" evidence="9">
    <location>
        <begin position="41"/>
        <end position="73"/>
    </location>
</feature>
<dbReference type="PANTHER" id="PTHR10516:SF455">
    <property type="entry name" value="PEPTIDYLPROLYL ISOMERASE"/>
    <property type="match status" value="1"/>
</dbReference>
<dbReference type="GO" id="GO:0033017">
    <property type="term" value="C:sarcoplasmic reticulum membrane"/>
    <property type="evidence" value="ECO:0007669"/>
    <property type="project" value="TreeGrafter"/>
</dbReference>
<evidence type="ECO:0000256" key="6">
    <source>
        <dbReference type="ARBA" id="ARBA00023235"/>
    </source>
</evidence>
<evidence type="ECO:0000256" key="4">
    <source>
        <dbReference type="ARBA" id="ARBA00022490"/>
    </source>
</evidence>
<evidence type="ECO:0000256" key="1">
    <source>
        <dbReference type="ARBA" id="ARBA00000971"/>
    </source>
</evidence>
<evidence type="ECO:0000313" key="12">
    <source>
        <dbReference type="Proteomes" id="UP000007635"/>
    </source>
</evidence>
<reference evidence="11 12" key="1">
    <citation type="journal article" date="2021" name="G3 (Bethesda)">
        <title>Improved contiguity of the threespine stickleback genome using long-read sequencing.</title>
        <authorList>
            <person name="Nath S."/>
            <person name="Shaw D.E."/>
            <person name="White M.A."/>
        </authorList>
    </citation>
    <scope>NUCLEOTIDE SEQUENCE [LARGE SCALE GENOMIC DNA]</scope>
    <source>
        <strain evidence="11 12">Lake Benthic</strain>
    </source>
</reference>
<dbReference type="Gene3D" id="3.10.50.40">
    <property type="match status" value="1"/>
</dbReference>
<dbReference type="GeneTree" id="ENSGT00940000153311"/>
<dbReference type="EC" id="5.2.1.8" evidence="3 8"/>
<organism evidence="11 12">
    <name type="scientific">Gasterosteus aculeatus aculeatus</name>
    <name type="common">three-spined stickleback</name>
    <dbReference type="NCBI Taxonomy" id="481459"/>
    <lineage>
        <taxon>Eukaryota</taxon>
        <taxon>Metazoa</taxon>
        <taxon>Chordata</taxon>
        <taxon>Craniata</taxon>
        <taxon>Vertebrata</taxon>
        <taxon>Euteleostomi</taxon>
        <taxon>Actinopterygii</taxon>
        <taxon>Neopterygii</taxon>
        <taxon>Teleostei</taxon>
        <taxon>Neoteleostei</taxon>
        <taxon>Acanthomorphata</taxon>
        <taxon>Eupercaria</taxon>
        <taxon>Perciformes</taxon>
        <taxon>Cottioidei</taxon>
        <taxon>Gasterosteales</taxon>
        <taxon>Gasterosteidae</taxon>
        <taxon>Gasterosteus</taxon>
    </lineage>
</organism>
<dbReference type="Ensembl" id="ENSGACT00000053530.1">
    <property type="protein sequence ID" value="ENSGACP00000043559.1"/>
    <property type="gene ID" value="ENSGACG00000012370.2"/>
</dbReference>
<comment type="subcellular location">
    <subcellularLocation>
        <location evidence="2">Cytoplasm</location>
    </subcellularLocation>
</comment>
<evidence type="ECO:0000256" key="3">
    <source>
        <dbReference type="ARBA" id="ARBA00013194"/>
    </source>
</evidence>
<evidence type="ECO:0000256" key="5">
    <source>
        <dbReference type="ARBA" id="ARBA00023110"/>
    </source>
</evidence>
<evidence type="ECO:0000313" key="11">
    <source>
        <dbReference type="Ensembl" id="ENSGACP00000043559.1"/>
    </source>
</evidence>
<dbReference type="InterPro" id="IPR050689">
    <property type="entry name" value="FKBP-type_PPIase"/>
</dbReference>
<accession>A0AAQ4PXA8</accession>
<dbReference type="InterPro" id="IPR046357">
    <property type="entry name" value="PPIase_dom_sf"/>
</dbReference>
<evidence type="ECO:0000256" key="8">
    <source>
        <dbReference type="PROSITE-ProRule" id="PRU00277"/>
    </source>
</evidence>
<dbReference type="AlphaFoldDB" id="A0AAQ4PXA8"/>
<evidence type="ECO:0000259" key="10">
    <source>
        <dbReference type="PROSITE" id="PS50059"/>
    </source>
</evidence>
<name>A0AAQ4PXA8_GASAC</name>
<evidence type="ECO:0000256" key="2">
    <source>
        <dbReference type="ARBA" id="ARBA00004496"/>
    </source>
</evidence>
<reference evidence="11" key="2">
    <citation type="submission" date="2025-08" db="UniProtKB">
        <authorList>
            <consortium name="Ensembl"/>
        </authorList>
    </citation>
    <scope>IDENTIFICATION</scope>
</reference>
<dbReference type="PROSITE" id="PS50059">
    <property type="entry name" value="FKBP_PPIASE"/>
    <property type="match status" value="1"/>
</dbReference>
<dbReference type="FunFam" id="3.10.50.40:FF:000008">
    <property type="entry name" value="Peptidylprolyl isomerase"/>
    <property type="match status" value="1"/>
</dbReference>
<keyword evidence="4" id="KW-0963">Cytoplasm</keyword>
<dbReference type="Proteomes" id="UP000007635">
    <property type="component" value="Chromosome XVIII"/>
</dbReference>